<dbReference type="InterPro" id="IPR025150">
    <property type="entry name" value="GH123_cat"/>
</dbReference>
<dbReference type="Proteomes" id="UP001172083">
    <property type="component" value="Unassembled WGS sequence"/>
</dbReference>
<sequence length="133" mass="15415">MIKTRLLHWVNYKYNIPGYLHWGFNYWGSKGGITNSGDPYGDVSGMISSSGNILPGGDCWIAYPGNKIIYPSIRLEAMRDGIVDYELLKMYADKFPEEVKNLVGTTVYNFQHYDVNVSEFRIKRRKMLRELSY</sequence>
<accession>A0ABT8LI38</accession>
<proteinExistence type="predicted"/>
<feature type="domain" description="Glycoside hydrolase 123 catalytic" evidence="1">
    <location>
        <begin position="2"/>
        <end position="90"/>
    </location>
</feature>
<comment type="caution">
    <text evidence="2">The sequence shown here is derived from an EMBL/GenBank/DDBJ whole genome shotgun (WGS) entry which is preliminary data.</text>
</comment>
<name>A0ABT8LI38_9BACT</name>
<keyword evidence="3" id="KW-1185">Reference proteome</keyword>
<reference evidence="2" key="1">
    <citation type="submission" date="2023-06" db="EMBL/GenBank/DDBJ databases">
        <title>Genomic of Agaribacillus aureum.</title>
        <authorList>
            <person name="Wang G."/>
        </authorList>
    </citation>
    <scope>NUCLEOTIDE SEQUENCE</scope>
    <source>
        <strain evidence="2">BMA12</strain>
    </source>
</reference>
<dbReference type="EMBL" id="JAUJEB010000018">
    <property type="protein sequence ID" value="MDN5217474.1"/>
    <property type="molecule type" value="Genomic_DNA"/>
</dbReference>
<organism evidence="2 3">
    <name type="scientific">Agaribacillus aureus</name>
    <dbReference type="NCBI Taxonomy" id="3051825"/>
    <lineage>
        <taxon>Bacteria</taxon>
        <taxon>Pseudomonadati</taxon>
        <taxon>Bacteroidota</taxon>
        <taxon>Cytophagia</taxon>
        <taxon>Cytophagales</taxon>
        <taxon>Splendidivirgaceae</taxon>
        <taxon>Agaribacillus</taxon>
    </lineage>
</organism>
<evidence type="ECO:0000313" key="3">
    <source>
        <dbReference type="Proteomes" id="UP001172083"/>
    </source>
</evidence>
<evidence type="ECO:0000313" key="2">
    <source>
        <dbReference type="EMBL" id="MDN5217474.1"/>
    </source>
</evidence>
<evidence type="ECO:0000259" key="1">
    <source>
        <dbReference type="Pfam" id="PF13320"/>
    </source>
</evidence>
<gene>
    <name evidence="2" type="ORF">QQ020_35710</name>
</gene>
<protein>
    <submittedName>
        <fullName evidence="2">DUF4091 domain-containing protein</fullName>
    </submittedName>
</protein>
<dbReference type="Pfam" id="PF13320">
    <property type="entry name" value="GH123_cat"/>
    <property type="match status" value="1"/>
</dbReference>